<dbReference type="FunFam" id="1.25.40.10:FF:000361">
    <property type="entry name" value="Pentatricopeptide repeat-containing protein chloroplastic"/>
    <property type="match status" value="1"/>
</dbReference>
<protein>
    <recommendedName>
        <fullName evidence="6">Pentatricopeptide repeat-containing protein</fullName>
    </recommendedName>
</protein>
<evidence type="ECO:0000256" key="3">
    <source>
        <dbReference type="PROSITE-ProRule" id="PRU00708"/>
    </source>
</evidence>
<feature type="repeat" description="PPR" evidence="3">
    <location>
        <begin position="399"/>
        <end position="433"/>
    </location>
</feature>
<dbReference type="PROSITE" id="PS51375">
    <property type="entry name" value="PPR"/>
    <property type="match status" value="4"/>
</dbReference>
<feature type="repeat" description="PPR" evidence="3">
    <location>
        <begin position="197"/>
        <end position="231"/>
    </location>
</feature>
<dbReference type="FunFam" id="1.25.40.10:FF:000470">
    <property type="entry name" value="Pentatricopeptide repeat-containing protein At5g66520"/>
    <property type="match status" value="1"/>
</dbReference>
<feature type="repeat" description="PPR" evidence="3">
    <location>
        <begin position="267"/>
        <end position="301"/>
    </location>
</feature>
<evidence type="ECO:0000313" key="4">
    <source>
        <dbReference type="EMBL" id="KAK6792544.1"/>
    </source>
</evidence>
<keyword evidence="5" id="KW-1185">Reference proteome</keyword>
<evidence type="ECO:0000313" key="5">
    <source>
        <dbReference type="Proteomes" id="UP001371456"/>
    </source>
</evidence>
<gene>
    <name evidence="4" type="ORF">RDI58_011625</name>
</gene>
<comment type="similarity">
    <text evidence="2">Belongs to the PPR family. PCMP-E subfamily.</text>
</comment>
<dbReference type="AlphaFoldDB" id="A0AAN8TT47"/>
<dbReference type="InterPro" id="IPR002885">
    <property type="entry name" value="PPR_rpt"/>
</dbReference>
<evidence type="ECO:0000256" key="2">
    <source>
        <dbReference type="ARBA" id="ARBA00061659"/>
    </source>
</evidence>
<proteinExistence type="inferred from homology"/>
<dbReference type="Pfam" id="PF01535">
    <property type="entry name" value="PPR"/>
    <property type="match status" value="2"/>
</dbReference>
<dbReference type="InterPro" id="IPR046960">
    <property type="entry name" value="PPR_At4g14850-like_plant"/>
</dbReference>
<dbReference type="InterPro" id="IPR046848">
    <property type="entry name" value="E_motif"/>
</dbReference>
<dbReference type="Pfam" id="PF20431">
    <property type="entry name" value="E_motif"/>
    <property type="match status" value="1"/>
</dbReference>
<accession>A0AAN8TT47</accession>
<dbReference type="Gene3D" id="1.25.40.10">
    <property type="entry name" value="Tetratricopeptide repeat domain"/>
    <property type="match status" value="4"/>
</dbReference>
<dbReference type="FunFam" id="1.25.40.10:FF:000280">
    <property type="entry name" value="Pentatricopeptide repeat-containing protein"/>
    <property type="match status" value="1"/>
</dbReference>
<dbReference type="Proteomes" id="UP001371456">
    <property type="component" value="Unassembled WGS sequence"/>
</dbReference>
<reference evidence="4 5" key="1">
    <citation type="submission" date="2024-02" db="EMBL/GenBank/DDBJ databases">
        <title>de novo genome assembly of Solanum bulbocastanum strain 11H21.</title>
        <authorList>
            <person name="Hosaka A.J."/>
        </authorList>
    </citation>
    <scope>NUCLEOTIDE SEQUENCE [LARGE SCALE GENOMIC DNA]</scope>
    <source>
        <tissue evidence="4">Young leaves</tissue>
    </source>
</reference>
<keyword evidence="1" id="KW-0677">Repeat</keyword>
<evidence type="ECO:0008006" key="6">
    <source>
        <dbReference type="Google" id="ProtNLM"/>
    </source>
</evidence>
<dbReference type="PANTHER" id="PTHR47926">
    <property type="entry name" value="PENTATRICOPEPTIDE REPEAT-CONTAINING PROTEIN"/>
    <property type="match status" value="1"/>
</dbReference>
<dbReference type="SUPFAM" id="SSF48452">
    <property type="entry name" value="TPR-like"/>
    <property type="match status" value="1"/>
</dbReference>
<name>A0AAN8TT47_SOLBU</name>
<dbReference type="PANTHER" id="PTHR47926:SF454">
    <property type="entry name" value="REPEAT-CONTAINING PROTEIN, PUTATIVE-RELATED"/>
    <property type="match status" value="1"/>
</dbReference>
<dbReference type="GO" id="GO:0003723">
    <property type="term" value="F:RNA binding"/>
    <property type="evidence" value="ECO:0007669"/>
    <property type="project" value="InterPro"/>
</dbReference>
<comment type="caution">
    <text evidence="4">The sequence shown here is derived from an EMBL/GenBank/DDBJ whole genome shotgun (WGS) entry which is preliminary data.</text>
</comment>
<organism evidence="4 5">
    <name type="scientific">Solanum bulbocastanum</name>
    <name type="common">Wild potato</name>
    <dbReference type="NCBI Taxonomy" id="147425"/>
    <lineage>
        <taxon>Eukaryota</taxon>
        <taxon>Viridiplantae</taxon>
        <taxon>Streptophyta</taxon>
        <taxon>Embryophyta</taxon>
        <taxon>Tracheophyta</taxon>
        <taxon>Spermatophyta</taxon>
        <taxon>Magnoliopsida</taxon>
        <taxon>eudicotyledons</taxon>
        <taxon>Gunneridae</taxon>
        <taxon>Pentapetalae</taxon>
        <taxon>asterids</taxon>
        <taxon>lamiids</taxon>
        <taxon>Solanales</taxon>
        <taxon>Solanaceae</taxon>
        <taxon>Solanoideae</taxon>
        <taxon>Solaneae</taxon>
        <taxon>Solanum</taxon>
    </lineage>
</organism>
<evidence type="ECO:0000256" key="1">
    <source>
        <dbReference type="ARBA" id="ARBA00022737"/>
    </source>
</evidence>
<dbReference type="GO" id="GO:0009451">
    <property type="term" value="P:RNA modification"/>
    <property type="evidence" value="ECO:0007669"/>
    <property type="project" value="InterPro"/>
</dbReference>
<sequence length="641" mass="71479">MSANSLRKLLRKFESLFTVPFDLPTSAIADQPFLHFSYLLSSCHSLPALKQLHTLVLTTGYHKNLLICTKIVSLACSLSPTMDYARKLFDQMPQRDVFAWNTLIRGYSNLGPCQESIFLYKEQHLRGILPDNYTFPFVLRSCSVLSALREGREIHCNIIKHGFESDVFVQSSLISLYARSGETLDSELVFDQMRVRNIVSWTAMIAGYVQNGIPEKGLGVFLKMVDLGTLPNAITLVSVLPACARLDCLDLGMLIHGYSIKLGVETDVSLVNALVAFYGKCGLVDVAWSLFDQMKEHSVVSWNAIIAAYEQNDVGSSPIKLFHSMLDQGVEFDYITVVTVISACARLGALGTGKWIHELVKSKGLECNVPITNALIDMYAKCGSIESARDVFDGLPSRSVVSWSSIIGACASHGHGRDALELFSRMKEEGVPPNSFTFTAVLTACRHSGLVEEGRKHFESMKMEYSIVPGVEQCACMVDLLGRSGQLLEAYEFIQNMPIEPDADVWGALLGACRIHGNLEMAEYVADRLFDFNPQAVPFYILMKNIYAEAGRWDDVARLKFLLEELEVEKIPGKSSVEINRRIHTFLSGSRISNFSRVLPREYVQLKLGKFDGYLWNINLGGENVDDFLPKLLVVLTRLLC</sequence>
<dbReference type="FunFam" id="1.25.40.10:FF:000031">
    <property type="entry name" value="Pentatricopeptide repeat-containing protein mitochondrial"/>
    <property type="match status" value="1"/>
</dbReference>
<dbReference type="NCBIfam" id="TIGR00756">
    <property type="entry name" value="PPR"/>
    <property type="match status" value="3"/>
</dbReference>
<dbReference type="Pfam" id="PF13812">
    <property type="entry name" value="PPR_3"/>
    <property type="match status" value="1"/>
</dbReference>
<dbReference type="EMBL" id="JBANQN010000004">
    <property type="protein sequence ID" value="KAK6792544.1"/>
    <property type="molecule type" value="Genomic_DNA"/>
</dbReference>
<feature type="repeat" description="PPR" evidence="3">
    <location>
        <begin position="96"/>
        <end position="130"/>
    </location>
</feature>
<dbReference type="Pfam" id="PF13041">
    <property type="entry name" value="PPR_2"/>
    <property type="match status" value="2"/>
</dbReference>
<dbReference type="InterPro" id="IPR011990">
    <property type="entry name" value="TPR-like_helical_dom_sf"/>
</dbReference>